<feature type="compositionally biased region" description="Low complexity" evidence="5">
    <location>
        <begin position="57"/>
        <end position="66"/>
    </location>
</feature>
<name>A0ABW1AIL0_9ACTN</name>
<dbReference type="SUPFAM" id="SSF53850">
    <property type="entry name" value="Periplasmic binding protein-like II"/>
    <property type="match status" value="1"/>
</dbReference>
<keyword evidence="2" id="KW-0813">Transport</keyword>
<dbReference type="EMBL" id="JBHSON010000149">
    <property type="protein sequence ID" value="MFC5754364.1"/>
    <property type="molecule type" value="Genomic_DNA"/>
</dbReference>
<comment type="subcellular location">
    <subcellularLocation>
        <location evidence="1">Periplasm</location>
    </subcellularLocation>
</comment>
<dbReference type="InterPro" id="IPR001188">
    <property type="entry name" value="Sperm_putr-bd"/>
</dbReference>
<keyword evidence="3" id="KW-0732">Signal</keyword>
<evidence type="ECO:0000313" key="6">
    <source>
        <dbReference type="EMBL" id="MFC5754364.1"/>
    </source>
</evidence>
<dbReference type="PRINTS" id="PR00909">
    <property type="entry name" value="SPERMDNBNDNG"/>
</dbReference>
<dbReference type="Pfam" id="PF13416">
    <property type="entry name" value="SBP_bac_8"/>
    <property type="match status" value="1"/>
</dbReference>
<evidence type="ECO:0000256" key="1">
    <source>
        <dbReference type="ARBA" id="ARBA00004418"/>
    </source>
</evidence>
<evidence type="ECO:0000256" key="4">
    <source>
        <dbReference type="ARBA" id="ARBA00022764"/>
    </source>
</evidence>
<gene>
    <name evidence="6" type="ORF">ACFPZN_52880</name>
</gene>
<feature type="region of interest" description="Disordered" evidence="5">
    <location>
        <begin position="1"/>
        <end position="66"/>
    </location>
</feature>
<dbReference type="Proteomes" id="UP001596074">
    <property type="component" value="Unassembled WGS sequence"/>
</dbReference>
<sequence>MIFKSLPSQLRHLQRRPNAPGSRPSGGPPGDALGAPSEAPRKATDRSSGGASGGVFGSARSTRGRGRLTTAVAATAAVTAALAAGCSGGSSDAARTSLPQIPAQQVIGATEGQLNLVAWAGYAENGSTDPKVDWVTPFTKATGCKVTTKIADTSDSMVALMKTGKYDGVSASGDASIRLVYGGDVAPVNTSLLTNYPDIADYLKEQPYNSVGGQMYGVPHGYGANYLMYRTDKLPQPPTSWSVVFERNSPAAGNITAYDSPIYIADAALYLKSHRPDLGITDPYELSDEQFDAAVALLKQQRQMVGQYWHSYADSLQSFKIGDVHAGTTWQVIALLAEAEKAPVQTVLPVEGATGWSDTWMISSRARHPNCMYRWMNWISTAKVQSQVAQWFGQAPANPKACRYTAKTFCAEYKVGDADFYKKIAFWKTPVTNCGDDRGDSCVDYSRWSQAWAEIKG</sequence>
<proteinExistence type="predicted"/>
<protein>
    <submittedName>
        <fullName evidence="6">ABC transporter substrate-binding protein</fullName>
    </submittedName>
</protein>
<dbReference type="PANTHER" id="PTHR30222">
    <property type="entry name" value="SPERMIDINE/PUTRESCINE-BINDING PERIPLASMIC PROTEIN"/>
    <property type="match status" value="1"/>
</dbReference>
<comment type="caution">
    <text evidence="6">The sequence shown here is derived from an EMBL/GenBank/DDBJ whole genome shotgun (WGS) entry which is preliminary data.</text>
</comment>
<keyword evidence="7" id="KW-1185">Reference proteome</keyword>
<organism evidence="6 7">
    <name type="scientific">Actinomadura rugatobispora</name>
    <dbReference type="NCBI Taxonomy" id="1994"/>
    <lineage>
        <taxon>Bacteria</taxon>
        <taxon>Bacillati</taxon>
        <taxon>Actinomycetota</taxon>
        <taxon>Actinomycetes</taxon>
        <taxon>Streptosporangiales</taxon>
        <taxon>Thermomonosporaceae</taxon>
        <taxon>Actinomadura</taxon>
    </lineage>
</organism>
<dbReference type="Gene3D" id="3.40.190.10">
    <property type="entry name" value="Periplasmic binding protein-like II"/>
    <property type="match status" value="2"/>
</dbReference>
<evidence type="ECO:0000256" key="5">
    <source>
        <dbReference type="SAM" id="MobiDB-lite"/>
    </source>
</evidence>
<reference evidence="7" key="1">
    <citation type="journal article" date="2019" name="Int. J. Syst. Evol. Microbiol.">
        <title>The Global Catalogue of Microorganisms (GCM) 10K type strain sequencing project: providing services to taxonomists for standard genome sequencing and annotation.</title>
        <authorList>
            <consortium name="The Broad Institute Genomics Platform"/>
            <consortium name="The Broad Institute Genome Sequencing Center for Infectious Disease"/>
            <person name="Wu L."/>
            <person name="Ma J."/>
        </authorList>
    </citation>
    <scope>NUCLEOTIDE SEQUENCE [LARGE SCALE GENOMIC DNA]</scope>
    <source>
        <strain evidence="7">KCTC 42087</strain>
    </source>
</reference>
<evidence type="ECO:0000313" key="7">
    <source>
        <dbReference type="Proteomes" id="UP001596074"/>
    </source>
</evidence>
<dbReference type="CDD" id="cd13588">
    <property type="entry name" value="PBP2_polyamine_1"/>
    <property type="match status" value="1"/>
</dbReference>
<evidence type="ECO:0000256" key="3">
    <source>
        <dbReference type="ARBA" id="ARBA00022729"/>
    </source>
</evidence>
<accession>A0ABW1AIL0</accession>
<dbReference type="PANTHER" id="PTHR30222:SF18">
    <property type="entry name" value="BIFUNCTIONAL POLYHYDROXYBUTYRATE SYNTHASE _ ABC TRANSPORTER PERIPLASMIC BINDING PROTEIN-RELATED"/>
    <property type="match status" value="1"/>
</dbReference>
<keyword evidence="4" id="KW-0574">Periplasm</keyword>
<evidence type="ECO:0000256" key="2">
    <source>
        <dbReference type="ARBA" id="ARBA00022448"/>
    </source>
</evidence>
<dbReference type="RefSeq" id="WP_378292378.1">
    <property type="nucleotide sequence ID" value="NZ_JBHSON010000149.1"/>
</dbReference>
<dbReference type="InterPro" id="IPR006059">
    <property type="entry name" value="SBP"/>
</dbReference>